<accession>K2LJW1</accession>
<feature type="region of interest" description="Disordered" evidence="1">
    <location>
        <begin position="12"/>
        <end position="80"/>
    </location>
</feature>
<reference evidence="2 3" key="1">
    <citation type="journal article" date="2012" name="J. Bacteriol.">
        <title>Genome Sequence of Nitratireductor pacificus Type Strain pht-3B.</title>
        <authorList>
            <person name="Lai Q."/>
            <person name="Li G."/>
            <person name="Shao Z."/>
        </authorList>
    </citation>
    <scope>NUCLEOTIDE SEQUENCE [LARGE SCALE GENOMIC DNA]</scope>
    <source>
        <strain evidence="3">pht-3B</strain>
    </source>
</reference>
<feature type="compositionally biased region" description="Pro residues" evidence="1">
    <location>
        <begin position="17"/>
        <end position="29"/>
    </location>
</feature>
<organism evidence="2 3">
    <name type="scientific">Nitratireductor pacificus pht-3B</name>
    <dbReference type="NCBI Taxonomy" id="391937"/>
    <lineage>
        <taxon>Bacteria</taxon>
        <taxon>Pseudomonadati</taxon>
        <taxon>Pseudomonadota</taxon>
        <taxon>Alphaproteobacteria</taxon>
        <taxon>Hyphomicrobiales</taxon>
        <taxon>Phyllobacteriaceae</taxon>
        <taxon>Nitratireductor</taxon>
    </lineage>
</organism>
<evidence type="ECO:0000313" key="2">
    <source>
        <dbReference type="EMBL" id="EKF18029.1"/>
    </source>
</evidence>
<proteinExistence type="predicted"/>
<keyword evidence="3" id="KW-1185">Reference proteome</keyword>
<name>K2LJW1_9HYPH</name>
<comment type="caution">
    <text evidence="2">The sequence shown here is derived from an EMBL/GenBank/DDBJ whole genome shotgun (WGS) entry which is preliminary data.</text>
</comment>
<dbReference type="EMBL" id="AMRM01000017">
    <property type="protein sequence ID" value="EKF18029.1"/>
    <property type="molecule type" value="Genomic_DNA"/>
</dbReference>
<protein>
    <submittedName>
        <fullName evidence="2">Uncharacterized protein</fullName>
    </submittedName>
</protein>
<dbReference type="PATRIC" id="fig|391937.3.peg.3114"/>
<sequence>MNTIVNLPIIGGILNPVIPPRGQEPPQEPPQESTPAPPVGNDPGNAAGDPGHGQVEDPAPHDPGQVGGEPGRIPSWAAGGAIVPETVDMGVEALDDDWARRAALAMQENERVSRMIDEMAAPKASEALALLRHDDSPRSDLRSVIAAYRENEASDEGRNAAA</sequence>
<evidence type="ECO:0000313" key="3">
    <source>
        <dbReference type="Proteomes" id="UP000006786"/>
    </source>
</evidence>
<dbReference type="Proteomes" id="UP000006786">
    <property type="component" value="Unassembled WGS sequence"/>
</dbReference>
<evidence type="ECO:0000256" key="1">
    <source>
        <dbReference type="SAM" id="MobiDB-lite"/>
    </source>
</evidence>
<dbReference type="AlphaFoldDB" id="K2LJW1"/>
<gene>
    <name evidence="2" type="ORF">NA2_15147</name>
</gene>